<gene>
    <name evidence="2" type="ORF">B0T10DRAFT_498879</name>
</gene>
<evidence type="ECO:0000256" key="1">
    <source>
        <dbReference type="SAM" id="MobiDB-lite"/>
    </source>
</evidence>
<reference evidence="2 3" key="1">
    <citation type="journal article" date="2021" name="Nat. Commun.">
        <title>Genetic determinants of endophytism in the Arabidopsis root mycobiome.</title>
        <authorList>
            <person name="Mesny F."/>
            <person name="Miyauchi S."/>
            <person name="Thiergart T."/>
            <person name="Pickel B."/>
            <person name="Atanasova L."/>
            <person name="Karlsson M."/>
            <person name="Huettel B."/>
            <person name="Barry K.W."/>
            <person name="Haridas S."/>
            <person name="Chen C."/>
            <person name="Bauer D."/>
            <person name="Andreopoulos W."/>
            <person name="Pangilinan J."/>
            <person name="LaButti K."/>
            <person name="Riley R."/>
            <person name="Lipzen A."/>
            <person name="Clum A."/>
            <person name="Drula E."/>
            <person name="Henrissat B."/>
            <person name="Kohler A."/>
            <person name="Grigoriev I.V."/>
            <person name="Martin F.M."/>
            <person name="Hacquard S."/>
        </authorList>
    </citation>
    <scope>NUCLEOTIDE SEQUENCE [LARGE SCALE GENOMIC DNA]</scope>
    <source>
        <strain evidence="2 3">MPI-CAGE-CH-0241</strain>
    </source>
</reference>
<name>A0A9P8VUK9_9HYPO</name>
<feature type="compositionally biased region" description="Polar residues" evidence="1">
    <location>
        <begin position="1"/>
        <end position="10"/>
    </location>
</feature>
<dbReference type="OrthoDB" id="5243768at2759"/>
<sequence>MEPKNQSAESIQGEEGGDVAPSSTDYDEIDTVEKWHYVVHAIESTTKGRFPGSPPSDAASGSDFQRYWRDAFTQLSNSISSDSTVPGFLTCPPTRKFSVFIFDLGQKGCPCCLPETSPNIVVENEDGVTKDDFMKAFTDYMYGGPLPRVNHEDGSQASGGICALVYGSNWMSQGKNADGEKLAMLQMVAPKDRIPEIWLFCSDSDGYLEKTAAKISVGVGQA</sequence>
<dbReference type="EMBL" id="JAGPYM010000039">
    <property type="protein sequence ID" value="KAH6874413.1"/>
    <property type="molecule type" value="Genomic_DNA"/>
</dbReference>
<protein>
    <submittedName>
        <fullName evidence="2">Uncharacterized protein</fullName>
    </submittedName>
</protein>
<keyword evidence="3" id="KW-1185">Reference proteome</keyword>
<organism evidence="2 3">
    <name type="scientific">Thelonectria olida</name>
    <dbReference type="NCBI Taxonomy" id="1576542"/>
    <lineage>
        <taxon>Eukaryota</taxon>
        <taxon>Fungi</taxon>
        <taxon>Dikarya</taxon>
        <taxon>Ascomycota</taxon>
        <taxon>Pezizomycotina</taxon>
        <taxon>Sordariomycetes</taxon>
        <taxon>Hypocreomycetidae</taxon>
        <taxon>Hypocreales</taxon>
        <taxon>Nectriaceae</taxon>
        <taxon>Thelonectria</taxon>
    </lineage>
</organism>
<evidence type="ECO:0000313" key="2">
    <source>
        <dbReference type="EMBL" id="KAH6874413.1"/>
    </source>
</evidence>
<evidence type="ECO:0000313" key="3">
    <source>
        <dbReference type="Proteomes" id="UP000777438"/>
    </source>
</evidence>
<proteinExistence type="predicted"/>
<dbReference type="AlphaFoldDB" id="A0A9P8VUK9"/>
<accession>A0A9P8VUK9</accession>
<dbReference type="Proteomes" id="UP000777438">
    <property type="component" value="Unassembled WGS sequence"/>
</dbReference>
<comment type="caution">
    <text evidence="2">The sequence shown here is derived from an EMBL/GenBank/DDBJ whole genome shotgun (WGS) entry which is preliminary data.</text>
</comment>
<feature type="region of interest" description="Disordered" evidence="1">
    <location>
        <begin position="1"/>
        <end position="25"/>
    </location>
</feature>